<protein>
    <submittedName>
        <fullName evidence="3">Uncharacterized protein</fullName>
    </submittedName>
</protein>
<feature type="compositionally biased region" description="Low complexity" evidence="1">
    <location>
        <begin position="316"/>
        <end position="331"/>
    </location>
</feature>
<evidence type="ECO:0000313" key="4">
    <source>
        <dbReference type="Proteomes" id="UP000305067"/>
    </source>
</evidence>
<sequence length="489" mass="52135">MPTATSPTPAPLPTPTKSGNGHAHPHKQQYPTPPPTLNQLYNKAARAFLHRNTALTQSLLDEAFSILESSKDKNDDVRRWCILRITFETTLYATPTPAVAPALLAQTPNELIKRLYDRCIALFTPGAGKSDAAYLPPALITTLALSSLKLDCPSAGREIVEEWLARRGLVEGVDWEGEGYEKVVETYVLRVLPRLRLWEYAEEFMGFEQEMDGARREKIKDALRVLQQADLMSKSTALNPHDTPTPQGTSPRPSSPSPSTSSSSSSLSTTSTRTAVPLTPRHPSSVSPRANPKSSRSRASSTSSSATATPRRRNLSPAATAVPSSSPSRSAPYPPASSITPLFSAGGSSTPHPGPPIPTSISTPNPTSRPNTSTALPPPRTTHILEVARKTMLRAGWHVANARWTGVVMMVLVWLVLRVRRARSAATPSRAGLLGVTDGATGLIGGGPGPGTAEMVRGRLAMMRQGAGVWGEVVRAVGDVVKMAGGGLV</sequence>
<proteinExistence type="predicted"/>
<keyword evidence="2" id="KW-0472">Membrane</keyword>
<feature type="region of interest" description="Disordered" evidence="1">
    <location>
        <begin position="232"/>
        <end position="380"/>
    </location>
</feature>
<keyword evidence="2" id="KW-1133">Transmembrane helix</keyword>
<organism evidence="3 4">
    <name type="scientific">Pterulicium gracile</name>
    <dbReference type="NCBI Taxonomy" id="1884261"/>
    <lineage>
        <taxon>Eukaryota</taxon>
        <taxon>Fungi</taxon>
        <taxon>Dikarya</taxon>
        <taxon>Basidiomycota</taxon>
        <taxon>Agaricomycotina</taxon>
        <taxon>Agaricomycetes</taxon>
        <taxon>Agaricomycetidae</taxon>
        <taxon>Agaricales</taxon>
        <taxon>Pleurotineae</taxon>
        <taxon>Pterulaceae</taxon>
        <taxon>Pterulicium</taxon>
    </lineage>
</organism>
<evidence type="ECO:0000256" key="2">
    <source>
        <dbReference type="SAM" id="Phobius"/>
    </source>
</evidence>
<feature type="region of interest" description="Disordered" evidence="1">
    <location>
        <begin position="1"/>
        <end position="37"/>
    </location>
</feature>
<dbReference type="OrthoDB" id="3981028at2759"/>
<reference evidence="3 4" key="1">
    <citation type="journal article" date="2019" name="Nat. Ecol. Evol.">
        <title>Megaphylogeny resolves global patterns of mushroom evolution.</title>
        <authorList>
            <person name="Varga T."/>
            <person name="Krizsan K."/>
            <person name="Foldi C."/>
            <person name="Dima B."/>
            <person name="Sanchez-Garcia M."/>
            <person name="Sanchez-Ramirez S."/>
            <person name="Szollosi G.J."/>
            <person name="Szarkandi J.G."/>
            <person name="Papp V."/>
            <person name="Albert L."/>
            <person name="Andreopoulos W."/>
            <person name="Angelini C."/>
            <person name="Antonin V."/>
            <person name="Barry K.W."/>
            <person name="Bougher N.L."/>
            <person name="Buchanan P."/>
            <person name="Buyck B."/>
            <person name="Bense V."/>
            <person name="Catcheside P."/>
            <person name="Chovatia M."/>
            <person name="Cooper J."/>
            <person name="Damon W."/>
            <person name="Desjardin D."/>
            <person name="Finy P."/>
            <person name="Geml J."/>
            <person name="Haridas S."/>
            <person name="Hughes K."/>
            <person name="Justo A."/>
            <person name="Karasinski D."/>
            <person name="Kautmanova I."/>
            <person name="Kiss B."/>
            <person name="Kocsube S."/>
            <person name="Kotiranta H."/>
            <person name="LaButti K.M."/>
            <person name="Lechner B.E."/>
            <person name="Liimatainen K."/>
            <person name="Lipzen A."/>
            <person name="Lukacs Z."/>
            <person name="Mihaltcheva S."/>
            <person name="Morgado L.N."/>
            <person name="Niskanen T."/>
            <person name="Noordeloos M.E."/>
            <person name="Ohm R.A."/>
            <person name="Ortiz-Santana B."/>
            <person name="Ovrebo C."/>
            <person name="Racz N."/>
            <person name="Riley R."/>
            <person name="Savchenko A."/>
            <person name="Shiryaev A."/>
            <person name="Soop K."/>
            <person name="Spirin V."/>
            <person name="Szebenyi C."/>
            <person name="Tomsovsky M."/>
            <person name="Tulloss R.E."/>
            <person name="Uehling J."/>
            <person name="Grigoriev I.V."/>
            <person name="Vagvolgyi C."/>
            <person name="Papp T."/>
            <person name="Martin F.M."/>
            <person name="Miettinen O."/>
            <person name="Hibbett D.S."/>
            <person name="Nagy L.G."/>
        </authorList>
    </citation>
    <scope>NUCLEOTIDE SEQUENCE [LARGE SCALE GENOMIC DNA]</scope>
    <source>
        <strain evidence="3 4">CBS 309.79</strain>
    </source>
</reference>
<evidence type="ECO:0000313" key="3">
    <source>
        <dbReference type="EMBL" id="TFK98698.1"/>
    </source>
</evidence>
<name>A0A5C3QEY3_9AGAR</name>
<feature type="transmembrane region" description="Helical" evidence="2">
    <location>
        <begin position="395"/>
        <end position="417"/>
    </location>
</feature>
<dbReference type="AlphaFoldDB" id="A0A5C3QEY3"/>
<dbReference type="EMBL" id="ML178838">
    <property type="protein sequence ID" value="TFK98698.1"/>
    <property type="molecule type" value="Genomic_DNA"/>
</dbReference>
<feature type="compositionally biased region" description="Low complexity" evidence="1">
    <location>
        <begin position="359"/>
        <end position="374"/>
    </location>
</feature>
<gene>
    <name evidence="3" type="ORF">BDV98DRAFT_606723</name>
</gene>
<dbReference type="Proteomes" id="UP000305067">
    <property type="component" value="Unassembled WGS sequence"/>
</dbReference>
<feature type="compositionally biased region" description="Low complexity" evidence="1">
    <location>
        <begin position="244"/>
        <end position="274"/>
    </location>
</feature>
<evidence type="ECO:0000256" key="1">
    <source>
        <dbReference type="SAM" id="MobiDB-lite"/>
    </source>
</evidence>
<accession>A0A5C3QEY3</accession>
<keyword evidence="4" id="KW-1185">Reference proteome</keyword>
<keyword evidence="2" id="KW-0812">Transmembrane</keyword>
<dbReference type="STRING" id="1884261.A0A5C3QEY3"/>
<feature type="compositionally biased region" description="Low complexity" evidence="1">
    <location>
        <begin position="287"/>
        <end position="309"/>
    </location>
</feature>